<protein>
    <submittedName>
        <fullName evidence="1">Uncharacterized protein</fullName>
    </submittedName>
</protein>
<proteinExistence type="predicted"/>
<dbReference type="EMBL" id="LDPZ01000006">
    <property type="protein sequence ID" value="KTQ97779.1"/>
    <property type="molecule type" value="Genomic_DNA"/>
</dbReference>
<evidence type="ECO:0000313" key="2">
    <source>
        <dbReference type="Proteomes" id="UP000078272"/>
    </source>
</evidence>
<organism evidence="1 2">
    <name type="scientific">Aureimonas ureilytica</name>
    <dbReference type="NCBI Taxonomy" id="401562"/>
    <lineage>
        <taxon>Bacteria</taxon>
        <taxon>Pseudomonadati</taxon>
        <taxon>Pseudomonadota</taxon>
        <taxon>Alphaproteobacteria</taxon>
        <taxon>Hyphomicrobiales</taxon>
        <taxon>Aurantimonadaceae</taxon>
        <taxon>Aureimonas</taxon>
    </lineage>
</organism>
<evidence type="ECO:0000313" key="1">
    <source>
        <dbReference type="EMBL" id="KTQ97779.1"/>
    </source>
</evidence>
<accession>A0A175RBP6</accession>
<reference evidence="1 2" key="1">
    <citation type="journal article" date="2016" name="Front. Microbiol.">
        <title>Genomic Resource of Rice Seed Associated Bacteria.</title>
        <authorList>
            <person name="Midha S."/>
            <person name="Bansal K."/>
            <person name="Sharma S."/>
            <person name="Kumar N."/>
            <person name="Patil P.P."/>
            <person name="Chaudhry V."/>
            <person name="Patil P.B."/>
        </authorList>
    </citation>
    <scope>NUCLEOTIDE SEQUENCE [LARGE SCALE GENOMIC DNA]</scope>
    <source>
        <strain evidence="1 2">NS226</strain>
    </source>
</reference>
<dbReference type="AlphaFoldDB" id="A0A175RBP6"/>
<comment type="caution">
    <text evidence="1">The sequence shown here is derived from an EMBL/GenBank/DDBJ whole genome shotgun (WGS) entry which is preliminary data.</text>
</comment>
<sequence length="97" mass="10515">MGGMSDAPALLAVVVVDGLSGRFSDPAALMSDVIETVNSEWRRCRVVGVGIIDARWSGGRIFLETMPGEWPLTVDAVSEFLQTKRVLNERGLAPVRD</sequence>
<dbReference type="Proteomes" id="UP000078272">
    <property type="component" value="Unassembled WGS sequence"/>
</dbReference>
<name>A0A175RBP6_9HYPH</name>
<gene>
    <name evidence="1" type="ORF">NS226_03820</name>
</gene>